<dbReference type="EMBL" id="JNFP01000075">
    <property type="protein sequence ID" value="KIA60247.1"/>
    <property type="molecule type" value="Genomic_DNA"/>
</dbReference>
<proteinExistence type="predicted"/>
<organism evidence="2 3">
    <name type="scientific">Nocardia vulneris</name>
    <dbReference type="NCBI Taxonomy" id="1141657"/>
    <lineage>
        <taxon>Bacteria</taxon>
        <taxon>Bacillati</taxon>
        <taxon>Actinomycetota</taxon>
        <taxon>Actinomycetes</taxon>
        <taxon>Mycobacteriales</taxon>
        <taxon>Nocardiaceae</taxon>
        <taxon>Nocardia</taxon>
    </lineage>
</organism>
<dbReference type="Proteomes" id="UP000031364">
    <property type="component" value="Unassembled WGS sequence"/>
</dbReference>
<dbReference type="InterPro" id="IPR024559">
    <property type="entry name" value="DUF3846"/>
</dbReference>
<dbReference type="Pfam" id="PF12957">
    <property type="entry name" value="DUF3846"/>
    <property type="match status" value="1"/>
</dbReference>
<gene>
    <name evidence="2" type="ORF">FG87_38185</name>
</gene>
<keyword evidence="3" id="KW-1185">Reference proteome</keyword>
<reference evidence="2 3" key="1">
    <citation type="journal article" date="2014" name="Int. J. Syst. Evol. Microbiol.">
        <title>Nocardia vulneris sp. nov., isolated from wounds of human patients in North America.</title>
        <authorList>
            <person name="Lasker B.A."/>
            <person name="Bell M."/>
            <person name="Klenk H.P."/>
            <person name="Sproer C."/>
            <person name="Schumann C."/>
            <person name="Schumann P."/>
            <person name="Brown J.M."/>
        </authorList>
    </citation>
    <scope>NUCLEOTIDE SEQUENCE [LARGE SCALE GENOMIC DNA]</scope>
    <source>
        <strain evidence="2 3">W9851</strain>
    </source>
</reference>
<dbReference type="RefSeq" id="WP_043680916.1">
    <property type="nucleotide sequence ID" value="NZ_BDCI01000055.1"/>
</dbReference>
<name>A0ABR4Z4N0_9NOCA</name>
<evidence type="ECO:0000313" key="3">
    <source>
        <dbReference type="Proteomes" id="UP000031364"/>
    </source>
</evidence>
<evidence type="ECO:0000313" key="2">
    <source>
        <dbReference type="EMBL" id="KIA60247.1"/>
    </source>
</evidence>
<evidence type="ECO:0000259" key="1">
    <source>
        <dbReference type="Pfam" id="PF12957"/>
    </source>
</evidence>
<feature type="domain" description="DUF3846" evidence="1">
    <location>
        <begin position="1"/>
        <end position="93"/>
    </location>
</feature>
<accession>A0ABR4Z4N0</accession>
<sequence length="112" mass="12304">MRVVLIKPDEAPQTVEISGSMEDILRLLDCDYAETVTLTPATLLLHSDSAKRESRAENVGATVFFQYAGARFEDHIAGNAVIVGVDDEGEFAEPDLNTLMSAVEAYEKNKDR</sequence>
<protein>
    <recommendedName>
        <fullName evidence="1">DUF3846 domain-containing protein</fullName>
    </recommendedName>
</protein>
<comment type="caution">
    <text evidence="2">The sequence shown here is derived from an EMBL/GenBank/DDBJ whole genome shotgun (WGS) entry which is preliminary data.</text>
</comment>